<reference evidence="1" key="1">
    <citation type="submission" date="2020-05" db="EMBL/GenBank/DDBJ databases">
        <title>Large-scale comparative analyses of tick genomes elucidate their genetic diversity and vector capacities.</title>
        <authorList>
            <person name="Jia N."/>
            <person name="Wang J."/>
            <person name="Shi W."/>
            <person name="Du L."/>
            <person name="Sun Y."/>
            <person name="Zhan W."/>
            <person name="Jiang J."/>
            <person name="Wang Q."/>
            <person name="Zhang B."/>
            <person name="Ji P."/>
            <person name="Sakyi L.B."/>
            <person name="Cui X."/>
            <person name="Yuan T."/>
            <person name="Jiang B."/>
            <person name="Yang W."/>
            <person name="Lam T.T.-Y."/>
            <person name="Chang Q."/>
            <person name="Ding S."/>
            <person name="Wang X."/>
            <person name="Zhu J."/>
            <person name="Ruan X."/>
            <person name="Zhao L."/>
            <person name="Wei J."/>
            <person name="Que T."/>
            <person name="Du C."/>
            <person name="Cheng J."/>
            <person name="Dai P."/>
            <person name="Han X."/>
            <person name="Huang E."/>
            <person name="Gao Y."/>
            <person name="Liu J."/>
            <person name="Shao H."/>
            <person name="Ye R."/>
            <person name="Li L."/>
            <person name="Wei W."/>
            <person name="Wang X."/>
            <person name="Wang C."/>
            <person name="Yang T."/>
            <person name="Huo Q."/>
            <person name="Li W."/>
            <person name="Guo W."/>
            <person name="Chen H."/>
            <person name="Zhou L."/>
            <person name="Ni X."/>
            <person name="Tian J."/>
            <person name="Zhou Y."/>
            <person name="Sheng Y."/>
            <person name="Liu T."/>
            <person name="Pan Y."/>
            <person name="Xia L."/>
            <person name="Li J."/>
            <person name="Zhao F."/>
            <person name="Cao W."/>
        </authorList>
    </citation>
    <scope>NUCLEOTIDE SEQUENCE</scope>
    <source>
        <strain evidence="1">Dsil-2018</strain>
    </source>
</reference>
<name>A0ACB8DEF3_DERSI</name>
<organism evidence="1 2">
    <name type="scientific">Dermacentor silvarum</name>
    <name type="common">Tick</name>
    <dbReference type="NCBI Taxonomy" id="543639"/>
    <lineage>
        <taxon>Eukaryota</taxon>
        <taxon>Metazoa</taxon>
        <taxon>Ecdysozoa</taxon>
        <taxon>Arthropoda</taxon>
        <taxon>Chelicerata</taxon>
        <taxon>Arachnida</taxon>
        <taxon>Acari</taxon>
        <taxon>Parasitiformes</taxon>
        <taxon>Ixodida</taxon>
        <taxon>Ixodoidea</taxon>
        <taxon>Ixodidae</taxon>
        <taxon>Rhipicephalinae</taxon>
        <taxon>Dermacentor</taxon>
    </lineage>
</organism>
<proteinExistence type="predicted"/>
<dbReference type="EMBL" id="CM023471">
    <property type="protein sequence ID" value="KAH7966337.1"/>
    <property type="molecule type" value="Genomic_DNA"/>
</dbReference>
<dbReference type="Proteomes" id="UP000821865">
    <property type="component" value="Chromosome 2"/>
</dbReference>
<protein>
    <submittedName>
        <fullName evidence="1">Uncharacterized protein</fullName>
    </submittedName>
</protein>
<evidence type="ECO:0000313" key="1">
    <source>
        <dbReference type="EMBL" id="KAH7966337.1"/>
    </source>
</evidence>
<sequence>MATYRTRRDPMVTCPFNPAHQVKSGRYQIHITKCKKSHPGIDINRCPFSADHVVEPSKLMHHVYSCPLNPTVERFRTKSDQDVPVTEPVVADSSGDAALVIEPEENWDEEANEPSTVEPKLQKPAVPPIFTDVQSMAPAQRRKFYASLRQKATQPPTGDAEASTANPENAVQEPKAGTKSDEAVACMPVQATAEPQVPQCQAPPMCVMLQDDVIVCQTDWSDDEDGQRQVYYMGAGRGHPGHMMDTDQEEYDDEVERQVQARMKLLGMGRGRRIN</sequence>
<keyword evidence="2" id="KW-1185">Reference proteome</keyword>
<accession>A0ACB8DEF3</accession>
<gene>
    <name evidence="1" type="ORF">HPB49_015372</name>
</gene>
<evidence type="ECO:0000313" key="2">
    <source>
        <dbReference type="Proteomes" id="UP000821865"/>
    </source>
</evidence>
<comment type="caution">
    <text evidence="1">The sequence shown here is derived from an EMBL/GenBank/DDBJ whole genome shotgun (WGS) entry which is preliminary data.</text>
</comment>